<reference evidence="2 3" key="1">
    <citation type="submission" date="2019-03" db="EMBL/GenBank/DDBJ databases">
        <title>Genomic Encyclopedia of Type Strains, Phase III (KMG-III): the genomes of soil and plant-associated and newly described type strains.</title>
        <authorList>
            <person name="Whitman W."/>
        </authorList>
    </citation>
    <scope>NUCLEOTIDE SEQUENCE [LARGE SCALE GENOMIC DNA]</scope>
    <source>
        <strain evidence="2 3">VKM Ac-2570</strain>
    </source>
</reference>
<protein>
    <submittedName>
        <fullName evidence="2">Uncharacterized protein</fullName>
    </submittedName>
</protein>
<evidence type="ECO:0000313" key="2">
    <source>
        <dbReference type="EMBL" id="TDW14130.1"/>
    </source>
</evidence>
<dbReference type="EMBL" id="SODF01000004">
    <property type="protein sequence ID" value="TDW14130.1"/>
    <property type="molecule type" value="Genomic_DNA"/>
</dbReference>
<organism evidence="2 3">
    <name type="scientific">Kribbella kalugense</name>
    <dbReference type="NCBI Taxonomy" id="2512221"/>
    <lineage>
        <taxon>Bacteria</taxon>
        <taxon>Bacillati</taxon>
        <taxon>Actinomycetota</taxon>
        <taxon>Actinomycetes</taxon>
        <taxon>Propionibacteriales</taxon>
        <taxon>Kribbellaceae</taxon>
        <taxon>Kribbella</taxon>
    </lineage>
</organism>
<accession>A0A4R7ZGL7</accession>
<name>A0A4R7ZGL7_9ACTN</name>
<gene>
    <name evidence="2" type="ORF">EV650_7713</name>
</gene>
<dbReference type="Proteomes" id="UP000295447">
    <property type="component" value="Unassembled WGS sequence"/>
</dbReference>
<evidence type="ECO:0000313" key="3">
    <source>
        <dbReference type="Proteomes" id="UP000295447"/>
    </source>
</evidence>
<evidence type="ECO:0000256" key="1">
    <source>
        <dbReference type="SAM" id="MobiDB-lite"/>
    </source>
</evidence>
<feature type="region of interest" description="Disordered" evidence="1">
    <location>
        <begin position="1"/>
        <end position="29"/>
    </location>
</feature>
<proteinExistence type="predicted"/>
<keyword evidence="3" id="KW-1185">Reference proteome</keyword>
<sequence length="45" mass="5271">MSVPETPVEPPSPVDELMKPLKKRAPRTMRSTWTQLRNLVRRNRA</sequence>
<comment type="caution">
    <text evidence="2">The sequence shown here is derived from an EMBL/GenBank/DDBJ whole genome shotgun (WGS) entry which is preliminary data.</text>
</comment>
<dbReference type="RefSeq" id="WP_166678423.1">
    <property type="nucleotide sequence ID" value="NZ_SODF01000004.1"/>
</dbReference>
<dbReference type="AlphaFoldDB" id="A0A4R7ZGL7"/>